<evidence type="ECO:0000259" key="13">
    <source>
        <dbReference type="Pfam" id="PF07522"/>
    </source>
</evidence>
<evidence type="ECO:0000256" key="11">
    <source>
        <dbReference type="ARBA" id="ARBA00039759"/>
    </source>
</evidence>
<evidence type="ECO:0000256" key="1">
    <source>
        <dbReference type="ARBA" id="ARBA00004123"/>
    </source>
</evidence>
<evidence type="ECO:0000256" key="4">
    <source>
        <dbReference type="ARBA" id="ARBA00022759"/>
    </source>
</evidence>
<evidence type="ECO:0000256" key="10">
    <source>
        <dbReference type="ARBA" id="ARBA00023242"/>
    </source>
</evidence>
<comment type="similarity">
    <text evidence="2">Belongs to the DNA repair metallo-beta-lactamase (DRMBL) family.</text>
</comment>
<dbReference type="InterPro" id="IPR011084">
    <property type="entry name" value="DRMBL"/>
</dbReference>
<dbReference type="GeneID" id="20246160"/>
<dbReference type="GO" id="GO:0000723">
    <property type="term" value="P:telomere maintenance"/>
    <property type="evidence" value="ECO:0007669"/>
    <property type="project" value="TreeGrafter"/>
</dbReference>
<dbReference type="GO" id="GO:0006303">
    <property type="term" value="P:double-strand break repair via nonhomologous end joining"/>
    <property type="evidence" value="ECO:0007669"/>
    <property type="project" value="TreeGrafter"/>
</dbReference>
<keyword evidence="8" id="KW-0233">DNA recombination</keyword>
<keyword evidence="9" id="KW-0234">DNA repair</keyword>
<dbReference type="SUPFAM" id="SSF56281">
    <property type="entry name" value="Metallo-hydrolase/oxidoreductase"/>
    <property type="match status" value="1"/>
</dbReference>
<dbReference type="OMA" id="PANHCAG"/>
<dbReference type="PANTHER" id="PTHR23240">
    <property type="entry name" value="DNA CROSS-LINK REPAIR PROTEIN PSO2/SNM1-RELATED"/>
    <property type="match status" value="1"/>
</dbReference>
<keyword evidence="5" id="KW-0227">DNA damage</keyword>
<proteinExistence type="inferred from homology"/>
<keyword evidence="6" id="KW-0378">Hydrolase</keyword>
<keyword evidence="15" id="KW-1185">Reference proteome</keyword>
<evidence type="ECO:0000256" key="2">
    <source>
        <dbReference type="ARBA" id="ARBA00010304"/>
    </source>
</evidence>
<evidence type="ECO:0000256" key="6">
    <source>
        <dbReference type="ARBA" id="ARBA00022801"/>
    </source>
</evidence>
<evidence type="ECO:0000256" key="9">
    <source>
        <dbReference type="ARBA" id="ARBA00023204"/>
    </source>
</evidence>
<keyword evidence="3" id="KW-0540">Nuclease</keyword>
<reference evidence="14 15" key="1">
    <citation type="journal article" date="2013" name="Nature">
        <title>Insights into bilaterian evolution from three spiralian genomes.</title>
        <authorList>
            <person name="Simakov O."/>
            <person name="Marletaz F."/>
            <person name="Cho S.J."/>
            <person name="Edsinger-Gonzales E."/>
            <person name="Havlak P."/>
            <person name="Hellsten U."/>
            <person name="Kuo D.H."/>
            <person name="Larsson T."/>
            <person name="Lv J."/>
            <person name="Arendt D."/>
            <person name="Savage R."/>
            <person name="Osoegawa K."/>
            <person name="de Jong P."/>
            <person name="Grimwood J."/>
            <person name="Chapman J.A."/>
            <person name="Shapiro H."/>
            <person name="Aerts A."/>
            <person name="Otillar R.P."/>
            <person name="Terry A.Y."/>
            <person name="Boore J.L."/>
            <person name="Grigoriev I.V."/>
            <person name="Lindberg D.R."/>
            <person name="Seaver E.C."/>
            <person name="Weisblat D.A."/>
            <person name="Putnam N.H."/>
            <person name="Rokhsar D.S."/>
        </authorList>
    </citation>
    <scope>NUCLEOTIDE SEQUENCE [LARGE SCALE GENOMIC DNA]</scope>
</reference>
<dbReference type="GO" id="GO:0004519">
    <property type="term" value="F:endonuclease activity"/>
    <property type="evidence" value="ECO:0007669"/>
    <property type="project" value="UniProtKB-KW"/>
</dbReference>
<dbReference type="Gene3D" id="3.60.15.10">
    <property type="entry name" value="Ribonuclease Z/Hydroxyacylglutathione hydrolase-like"/>
    <property type="match status" value="1"/>
</dbReference>
<dbReference type="GO" id="GO:0006310">
    <property type="term" value="P:DNA recombination"/>
    <property type="evidence" value="ECO:0007669"/>
    <property type="project" value="UniProtKB-KW"/>
</dbReference>
<organism evidence="14 15">
    <name type="scientific">Lottia gigantea</name>
    <name type="common">Giant owl limpet</name>
    <dbReference type="NCBI Taxonomy" id="225164"/>
    <lineage>
        <taxon>Eukaryota</taxon>
        <taxon>Metazoa</taxon>
        <taxon>Spiralia</taxon>
        <taxon>Lophotrochozoa</taxon>
        <taxon>Mollusca</taxon>
        <taxon>Gastropoda</taxon>
        <taxon>Patellogastropoda</taxon>
        <taxon>Lottioidea</taxon>
        <taxon>Lottiidae</taxon>
        <taxon>Lottia</taxon>
    </lineage>
</organism>
<accession>V4A3J4</accession>
<evidence type="ECO:0000256" key="12">
    <source>
        <dbReference type="ARBA" id="ARBA00042677"/>
    </source>
</evidence>
<feature type="domain" description="DNA repair metallo-beta-lactamase" evidence="13">
    <location>
        <begin position="262"/>
        <end position="327"/>
    </location>
</feature>
<comment type="subcellular location">
    <subcellularLocation>
        <location evidence="1">Nucleus</location>
    </subcellularLocation>
</comment>
<dbReference type="CTD" id="20246160"/>
<dbReference type="Proteomes" id="UP000030746">
    <property type="component" value="Unassembled WGS sequence"/>
</dbReference>
<evidence type="ECO:0000256" key="7">
    <source>
        <dbReference type="ARBA" id="ARBA00022839"/>
    </source>
</evidence>
<dbReference type="Gene3D" id="3.40.50.12650">
    <property type="match status" value="1"/>
</dbReference>
<dbReference type="KEGG" id="lgi:LOTGIDRAFT_209646"/>
<sequence length="341" mass="38954">MSTFCGRMREYSEISIDRFDGGNLLSSVFFLSHCHRDHMTGLNYRSFAKRLQAGNNIYLYMSDVSKVLLLGDNTYSFHHLEPYIKTLQIKRPSTITIPCNTVSGKPKLVSVTLLPAGHCPGSVMFLFEGNEGTVLYTGDFRWEKDKAASLSHLHNELGIKPIKSLYIDTTFCVPNALHFPSRYQCVEVTVQLVKEWLSHSKSHFVYIASPMNYGHEHLQVEIFKHTNEPIHTSDWKYSIYTQIQDLAIAYTTDPSARIHACVSKLLVLRPSTMWFTMSTICSEKLKEEPTKSSDPHRVCYSLHSSYSEIKNFVSYLNPEEVFPNVIPAQEPNAMLVRIKIT</sequence>
<dbReference type="GO" id="GO:0005634">
    <property type="term" value="C:nucleus"/>
    <property type="evidence" value="ECO:0007669"/>
    <property type="project" value="UniProtKB-SubCell"/>
</dbReference>
<dbReference type="AlphaFoldDB" id="V4A3J4"/>
<dbReference type="GO" id="GO:0003684">
    <property type="term" value="F:damaged DNA binding"/>
    <property type="evidence" value="ECO:0007669"/>
    <property type="project" value="TreeGrafter"/>
</dbReference>
<dbReference type="HOGENOM" id="CLU_005260_1_0_1"/>
<dbReference type="GO" id="GO:0035312">
    <property type="term" value="F:5'-3' DNA exonuclease activity"/>
    <property type="evidence" value="ECO:0007669"/>
    <property type="project" value="TreeGrafter"/>
</dbReference>
<evidence type="ECO:0000313" key="14">
    <source>
        <dbReference type="EMBL" id="ESO91307.1"/>
    </source>
</evidence>
<dbReference type="STRING" id="225164.V4A3J4"/>
<dbReference type="PANTHER" id="PTHR23240:SF8">
    <property type="entry name" value="PROTEIN ARTEMIS"/>
    <property type="match status" value="1"/>
</dbReference>
<dbReference type="GO" id="GO:0036297">
    <property type="term" value="P:interstrand cross-link repair"/>
    <property type="evidence" value="ECO:0007669"/>
    <property type="project" value="TreeGrafter"/>
</dbReference>
<keyword evidence="7" id="KW-0269">Exonuclease</keyword>
<dbReference type="Pfam" id="PF07522">
    <property type="entry name" value="DRMBL"/>
    <property type="match status" value="1"/>
</dbReference>
<evidence type="ECO:0000256" key="3">
    <source>
        <dbReference type="ARBA" id="ARBA00022722"/>
    </source>
</evidence>
<evidence type="ECO:0000256" key="5">
    <source>
        <dbReference type="ARBA" id="ARBA00022763"/>
    </source>
</evidence>
<protein>
    <recommendedName>
        <fullName evidence="11">Protein artemis</fullName>
    </recommendedName>
    <alternativeName>
        <fullName evidence="12">DNA cross-link repair 1C protein</fullName>
    </alternativeName>
</protein>
<name>V4A3J4_LOTGI</name>
<gene>
    <name evidence="14" type="ORF">LOTGIDRAFT_209646</name>
</gene>
<keyword evidence="4" id="KW-0255">Endonuclease</keyword>
<evidence type="ECO:0000313" key="15">
    <source>
        <dbReference type="Proteomes" id="UP000030746"/>
    </source>
</evidence>
<dbReference type="EMBL" id="KB202283">
    <property type="protein sequence ID" value="ESO91307.1"/>
    <property type="molecule type" value="Genomic_DNA"/>
</dbReference>
<evidence type="ECO:0000256" key="8">
    <source>
        <dbReference type="ARBA" id="ARBA00023172"/>
    </source>
</evidence>
<keyword evidence="10" id="KW-0539">Nucleus</keyword>
<dbReference type="InterPro" id="IPR036866">
    <property type="entry name" value="RibonucZ/Hydroxyglut_hydro"/>
</dbReference>
<dbReference type="OrthoDB" id="262529at2759"/>
<dbReference type="RefSeq" id="XP_009058005.1">
    <property type="nucleotide sequence ID" value="XM_009059757.1"/>
</dbReference>